<dbReference type="PATRIC" id="fig|742817.3.peg.2420"/>
<dbReference type="CDD" id="cd08963">
    <property type="entry name" value="L-asparaginase_I"/>
    <property type="match status" value="1"/>
</dbReference>
<organism evidence="10 11">
    <name type="scientific">Odoribacter laneus YIT 12061</name>
    <dbReference type="NCBI Taxonomy" id="742817"/>
    <lineage>
        <taxon>Bacteria</taxon>
        <taxon>Pseudomonadati</taxon>
        <taxon>Bacteroidota</taxon>
        <taxon>Bacteroidia</taxon>
        <taxon>Bacteroidales</taxon>
        <taxon>Odoribacteraceae</taxon>
        <taxon>Odoribacter</taxon>
    </lineage>
</organism>
<dbReference type="InterPro" id="IPR041725">
    <property type="entry name" value="L-asparaginase_I"/>
</dbReference>
<dbReference type="InterPro" id="IPR006033">
    <property type="entry name" value="AsnA_fam"/>
</dbReference>
<dbReference type="HOGENOM" id="CLU_019134_2_2_10"/>
<dbReference type="InterPro" id="IPR037152">
    <property type="entry name" value="L-asparaginase_N_sf"/>
</dbReference>
<dbReference type="STRING" id="742817.HMPREF9449_02261"/>
<dbReference type="SUPFAM" id="SSF53774">
    <property type="entry name" value="Glutaminase/Asparaginase"/>
    <property type="match status" value="1"/>
</dbReference>
<evidence type="ECO:0000256" key="7">
    <source>
        <dbReference type="PROSITE-ProRule" id="PRU10100"/>
    </source>
</evidence>
<dbReference type="EC" id="3.5.1.1" evidence="2"/>
<evidence type="ECO:0000256" key="1">
    <source>
        <dbReference type="ARBA" id="ARBA00010518"/>
    </source>
</evidence>
<feature type="active site" description="O-isoaspartyl threonine intermediate" evidence="4">
    <location>
        <position position="13"/>
    </location>
</feature>
<evidence type="ECO:0000256" key="4">
    <source>
        <dbReference type="PIRSR" id="PIRSR001220-1"/>
    </source>
</evidence>
<feature type="active site" evidence="6">
    <location>
        <position position="13"/>
    </location>
</feature>
<dbReference type="FunFam" id="3.40.50.1170:FF:000001">
    <property type="entry name" value="L-asparaginase 2"/>
    <property type="match status" value="1"/>
</dbReference>
<dbReference type="InterPro" id="IPR027473">
    <property type="entry name" value="L-asparaginase_C"/>
</dbReference>
<dbReference type="Proteomes" id="UP000004892">
    <property type="component" value="Unassembled WGS sequence"/>
</dbReference>
<dbReference type="InterPro" id="IPR040919">
    <property type="entry name" value="Asparaginase_C"/>
</dbReference>
<reference evidence="10 11" key="1">
    <citation type="submission" date="2012-01" db="EMBL/GenBank/DDBJ databases">
        <title>The Genome Sequence of Odoribacter laneus YIT 12061.</title>
        <authorList>
            <consortium name="The Broad Institute Genome Sequencing Platform"/>
            <person name="Earl A."/>
            <person name="Ward D."/>
            <person name="Feldgarden M."/>
            <person name="Gevers D."/>
            <person name="Morotomi M."/>
            <person name="Young S.K."/>
            <person name="Zeng Q."/>
            <person name="Gargeya S."/>
            <person name="Fitzgerald M."/>
            <person name="Haas B."/>
            <person name="Abouelleil A."/>
            <person name="Alvarado L."/>
            <person name="Arachchi H.M."/>
            <person name="Berlin A."/>
            <person name="Chapman S.B."/>
            <person name="Gearin G."/>
            <person name="Goldberg J."/>
            <person name="Griggs A."/>
            <person name="Gujja S."/>
            <person name="Hansen M."/>
            <person name="Heiman D."/>
            <person name="Howarth C."/>
            <person name="Larimer J."/>
            <person name="Lui A."/>
            <person name="MacDonald P.J.P."/>
            <person name="McCowen C."/>
            <person name="Montmayeur A."/>
            <person name="Murphy C."/>
            <person name="Neiman D."/>
            <person name="Pearson M."/>
            <person name="Priest M."/>
            <person name="Roberts A."/>
            <person name="Saif S."/>
            <person name="Shea T."/>
            <person name="Sisk P."/>
            <person name="Stolte C."/>
            <person name="Sykes S."/>
            <person name="Wortman J."/>
            <person name="Nusbaum C."/>
            <person name="Birren B."/>
        </authorList>
    </citation>
    <scope>NUCLEOTIDE SEQUENCE [LARGE SCALE GENOMIC DNA]</scope>
    <source>
        <strain evidence="10 11">YIT 12061</strain>
    </source>
</reference>
<gene>
    <name evidence="10" type="ORF">HMPREF9449_02261</name>
</gene>
<dbReference type="PANTHER" id="PTHR11707:SF28">
    <property type="entry name" value="60 KDA LYSOPHOSPHOLIPASE"/>
    <property type="match status" value="1"/>
</dbReference>
<comment type="caution">
    <text evidence="10">The sequence shown here is derived from an EMBL/GenBank/DDBJ whole genome shotgun (WGS) entry which is preliminary data.</text>
</comment>
<sequence>MNKSVLIIYTGGTIGMINNPETGALCPFNFEQIVNEVPEIKEFGFDIDSYTLPELIDSSDVKPQVWAQLCQIILDNYEKYCGFVVLHGTDTMAYSASALSFMLSNLTKPVVFTGSQLPIGTIRTDGRENLIAALEIAAAYIEDKAIVPEVCILFGAKLFRGNRTTKINAESFDAFQSFNYPPLAEIGIHIHYNYGAIDYSPRTEKVSASTEMNTHIAILKIFPGIRPELLESVIQTPGLKGLILETYGSGNAPTDAIFLNKIQQACEKGIIIYNVTQCQGGTVEMGRYETSTALINAGVTSGYDITTEAAVCKMMYVLGQQKDANETKKSLNSALKGEITVNRIGF</sequence>
<dbReference type="PROSITE" id="PS51732">
    <property type="entry name" value="ASN_GLN_ASE_3"/>
    <property type="match status" value="1"/>
</dbReference>
<dbReference type="Gene3D" id="3.40.50.1170">
    <property type="entry name" value="L-asparaginase, N-terminal domain"/>
    <property type="match status" value="1"/>
</dbReference>
<dbReference type="Pfam" id="PF17763">
    <property type="entry name" value="Asparaginase_C"/>
    <property type="match status" value="1"/>
</dbReference>
<evidence type="ECO:0000259" key="8">
    <source>
        <dbReference type="Pfam" id="PF00710"/>
    </source>
</evidence>
<dbReference type="PRINTS" id="PR00139">
    <property type="entry name" value="ASNGLNASE"/>
</dbReference>
<evidence type="ECO:0000313" key="11">
    <source>
        <dbReference type="Proteomes" id="UP000004892"/>
    </source>
</evidence>
<name>H1DIN2_9BACT</name>
<dbReference type="InterPro" id="IPR027474">
    <property type="entry name" value="L-asparaginase_N"/>
</dbReference>
<dbReference type="Gene3D" id="3.40.50.40">
    <property type="match status" value="1"/>
</dbReference>
<evidence type="ECO:0000313" key="10">
    <source>
        <dbReference type="EMBL" id="EHP46644.1"/>
    </source>
</evidence>
<dbReference type="InterPro" id="IPR027475">
    <property type="entry name" value="Asparaginase/glutaminase_AS2"/>
</dbReference>
<protein>
    <recommendedName>
        <fullName evidence="2">asparaginase</fullName>
        <ecNumber evidence="2">3.5.1.1</ecNumber>
    </recommendedName>
</protein>
<dbReference type="NCBIfam" id="TIGR00519">
    <property type="entry name" value="asnASE_I"/>
    <property type="match status" value="1"/>
</dbReference>
<dbReference type="InterPro" id="IPR036152">
    <property type="entry name" value="Asp/glu_Ase-like_sf"/>
</dbReference>
<dbReference type="AlphaFoldDB" id="H1DIN2"/>
<evidence type="ECO:0000256" key="2">
    <source>
        <dbReference type="ARBA" id="ARBA00012920"/>
    </source>
</evidence>
<dbReference type="PIRSF" id="PIRSF500176">
    <property type="entry name" value="L_ASNase"/>
    <property type="match status" value="1"/>
</dbReference>
<comment type="similarity">
    <text evidence="1">Belongs to the asparaginase 1 family.</text>
</comment>
<feature type="binding site" evidence="5">
    <location>
        <begin position="89"/>
        <end position="90"/>
    </location>
    <ligand>
        <name>substrate</name>
    </ligand>
</feature>
<evidence type="ECO:0000259" key="9">
    <source>
        <dbReference type="Pfam" id="PF17763"/>
    </source>
</evidence>
<accession>H1DIN2</accession>
<dbReference type="GO" id="GO:0009066">
    <property type="term" value="P:aspartate family amino acid metabolic process"/>
    <property type="evidence" value="ECO:0007669"/>
    <property type="project" value="UniProtKB-ARBA"/>
</dbReference>
<evidence type="ECO:0000256" key="6">
    <source>
        <dbReference type="PROSITE-ProRule" id="PRU10099"/>
    </source>
</evidence>
<dbReference type="PROSITE" id="PS00144">
    <property type="entry name" value="ASN_GLN_ASE_1"/>
    <property type="match status" value="1"/>
</dbReference>
<dbReference type="FunFam" id="3.40.50.40:FF:000001">
    <property type="entry name" value="L-asparaginase 1"/>
    <property type="match status" value="1"/>
</dbReference>
<proteinExistence type="inferred from homology"/>
<dbReference type="EMBL" id="ADMC01000025">
    <property type="protein sequence ID" value="EHP46644.1"/>
    <property type="molecule type" value="Genomic_DNA"/>
</dbReference>
<dbReference type="InterPro" id="IPR020827">
    <property type="entry name" value="Asparaginase/glutaminase_AS1"/>
</dbReference>
<keyword evidence="11" id="KW-1185">Reference proteome</keyword>
<evidence type="ECO:0000256" key="3">
    <source>
        <dbReference type="ARBA" id="ARBA00022801"/>
    </source>
</evidence>
<dbReference type="PIRSF" id="PIRSF001220">
    <property type="entry name" value="L-ASNase_gatD"/>
    <property type="match status" value="1"/>
</dbReference>
<dbReference type="GeneID" id="98069807"/>
<evidence type="ECO:0000256" key="5">
    <source>
        <dbReference type="PIRSR" id="PIRSR001220-2"/>
    </source>
</evidence>
<dbReference type="PANTHER" id="PTHR11707">
    <property type="entry name" value="L-ASPARAGINASE"/>
    <property type="match status" value="1"/>
</dbReference>
<dbReference type="PROSITE" id="PS00917">
    <property type="entry name" value="ASN_GLN_ASE_2"/>
    <property type="match status" value="1"/>
</dbReference>
<feature type="active site" evidence="7">
    <location>
        <position position="89"/>
    </location>
</feature>
<dbReference type="SMART" id="SM00870">
    <property type="entry name" value="Asparaginase"/>
    <property type="match status" value="1"/>
</dbReference>
<feature type="binding site" evidence="5">
    <location>
        <position position="58"/>
    </location>
    <ligand>
        <name>substrate</name>
    </ligand>
</feature>
<dbReference type="InterPro" id="IPR006034">
    <property type="entry name" value="Asparaginase/glutaminase-like"/>
</dbReference>
<dbReference type="eggNOG" id="COG0252">
    <property type="taxonomic scope" value="Bacteria"/>
</dbReference>
<feature type="domain" description="Asparaginase/glutaminase C-terminal" evidence="9">
    <location>
        <begin position="215"/>
        <end position="329"/>
    </location>
</feature>
<feature type="domain" description="L-asparaginase N-terminal" evidence="8">
    <location>
        <begin position="5"/>
        <end position="195"/>
    </location>
</feature>
<dbReference type="RefSeq" id="WP_009137408.1">
    <property type="nucleotide sequence ID" value="NZ_JH594596.1"/>
</dbReference>
<keyword evidence="3" id="KW-0378">Hydrolase</keyword>
<dbReference type="SFLD" id="SFLDS00057">
    <property type="entry name" value="Glutaminase/Asparaginase"/>
    <property type="match status" value="1"/>
</dbReference>
<dbReference type="Pfam" id="PF00710">
    <property type="entry name" value="Asparaginase"/>
    <property type="match status" value="1"/>
</dbReference>
<dbReference type="GO" id="GO:0004067">
    <property type="term" value="F:asparaginase activity"/>
    <property type="evidence" value="ECO:0007669"/>
    <property type="project" value="UniProtKB-UniRule"/>
</dbReference>